<dbReference type="InterPro" id="IPR008271">
    <property type="entry name" value="Ser/Thr_kinase_AS"/>
</dbReference>
<organism evidence="3 4">
    <name type="scientific">Sphagnum troendelagicum</name>
    <dbReference type="NCBI Taxonomy" id="128251"/>
    <lineage>
        <taxon>Eukaryota</taxon>
        <taxon>Viridiplantae</taxon>
        <taxon>Streptophyta</taxon>
        <taxon>Embryophyta</taxon>
        <taxon>Bryophyta</taxon>
        <taxon>Sphagnophytina</taxon>
        <taxon>Sphagnopsida</taxon>
        <taxon>Sphagnales</taxon>
        <taxon>Sphagnaceae</taxon>
        <taxon>Sphagnum</taxon>
    </lineage>
</organism>
<evidence type="ECO:0000313" key="3">
    <source>
        <dbReference type="EMBL" id="CAK9202166.1"/>
    </source>
</evidence>
<dbReference type="PROSITE" id="PS00108">
    <property type="entry name" value="PROTEIN_KINASE_ST"/>
    <property type="match status" value="1"/>
</dbReference>
<dbReference type="PANTHER" id="PTHR44329:SF260">
    <property type="entry name" value="PROTEIN KINASE DOMAIN-CONTAINING PROTEIN"/>
    <property type="match status" value="1"/>
</dbReference>
<dbReference type="PROSITE" id="PS50011">
    <property type="entry name" value="PROTEIN_KINASE_DOM"/>
    <property type="match status" value="1"/>
</dbReference>
<dbReference type="Pfam" id="PF07714">
    <property type="entry name" value="PK_Tyr_Ser-Thr"/>
    <property type="match status" value="1"/>
</dbReference>
<reference evidence="3" key="1">
    <citation type="submission" date="2024-02" db="EMBL/GenBank/DDBJ databases">
        <authorList>
            <consortium name="ELIXIR-Norway"/>
            <consortium name="Elixir Norway"/>
        </authorList>
    </citation>
    <scope>NUCLEOTIDE SEQUENCE</scope>
</reference>
<sequence>MTNPMTKCVNMFLDISKQLNISKEVLNRYQCEYIIEELQGTINVTKKILSLLPPSTLKINLEELINHDLYRMVLKVKDLIESCCCQEWWLVILFLMDNEATFVDILIDLKCCFDAISSFDDTNEIHGNVGQNLDFKLKIKKKMEEDQKEMGEKLDRFISKRSRKWGFIKRSNRLQQKLVKQLIARMHLIKTKQHDNGLPDIFQVDERSLTCVTSCGEGSFASVSKGTWLGMKCAKKTFNYIIENSNDLKAFIDTEDVFKQEVNTLAKLNHPNIIKFLGHGMTMEKTKWKRFIVMELMDMNLFEMIDELSNGGNHVPFTYAEAIDVMMQVAKAMCYLHEQGIIHRDLKPENVLVSSSNVEPLGIGKCMYVKVADFGLSKVNFDPSNPSMLSKEKAGTTIYRAPEMDSIGAIQSYKADVYSFGIMCSKILSGKCPFEGIHKCELQDKVKGGLRPYMPINFIDLVSLINECWNWDAHKRPGFPEICERLKNLKIHILSNTLVEPTYDNMVPQTNIFSIVESHGFIDYDELNKEERATPELQVKAMETIKEERDMLQLQLKQEGDKFLALKKKVNKIVARCATLTINNTRLKMIMLNQEEQIKKLKLELNQVAQDRNEV</sequence>
<dbReference type="Gene3D" id="3.30.200.20">
    <property type="entry name" value="Phosphorylase Kinase, domain 1"/>
    <property type="match status" value="1"/>
</dbReference>
<accession>A0ABP0TQ23</accession>
<feature type="domain" description="Protein kinase" evidence="2">
    <location>
        <begin position="209"/>
        <end position="495"/>
    </location>
</feature>
<evidence type="ECO:0000313" key="4">
    <source>
        <dbReference type="Proteomes" id="UP001497512"/>
    </source>
</evidence>
<feature type="coiled-coil region" evidence="1">
    <location>
        <begin position="542"/>
        <end position="611"/>
    </location>
</feature>
<dbReference type="EMBL" id="OZ019905">
    <property type="protein sequence ID" value="CAK9202166.1"/>
    <property type="molecule type" value="Genomic_DNA"/>
</dbReference>
<dbReference type="InterPro" id="IPR001245">
    <property type="entry name" value="Ser-Thr/Tyr_kinase_cat_dom"/>
</dbReference>
<dbReference type="Proteomes" id="UP001497512">
    <property type="component" value="Chromosome 13"/>
</dbReference>
<dbReference type="InterPro" id="IPR051681">
    <property type="entry name" value="Ser/Thr_Kinases-Pseudokinases"/>
</dbReference>
<gene>
    <name evidence="3" type="ORF">CSSPTR1EN2_LOCUS6271</name>
</gene>
<dbReference type="InterPro" id="IPR011009">
    <property type="entry name" value="Kinase-like_dom_sf"/>
</dbReference>
<proteinExistence type="predicted"/>
<keyword evidence="4" id="KW-1185">Reference proteome</keyword>
<dbReference type="PANTHER" id="PTHR44329">
    <property type="entry name" value="SERINE/THREONINE-PROTEIN KINASE TNNI3K-RELATED"/>
    <property type="match status" value="1"/>
</dbReference>
<dbReference type="InterPro" id="IPR000719">
    <property type="entry name" value="Prot_kinase_dom"/>
</dbReference>
<keyword evidence="1" id="KW-0175">Coiled coil</keyword>
<evidence type="ECO:0000259" key="2">
    <source>
        <dbReference type="PROSITE" id="PS50011"/>
    </source>
</evidence>
<dbReference type="Gene3D" id="1.10.510.10">
    <property type="entry name" value="Transferase(Phosphotransferase) domain 1"/>
    <property type="match status" value="1"/>
</dbReference>
<protein>
    <recommendedName>
        <fullName evidence="2">Protein kinase domain-containing protein</fullName>
    </recommendedName>
</protein>
<evidence type="ECO:0000256" key="1">
    <source>
        <dbReference type="SAM" id="Coils"/>
    </source>
</evidence>
<name>A0ABP0TQ23_9BRYO</name>
<dbReference type="SMART" id="SM00220">
    <property type="entry name" value="S_TKc"/>
    <property type="match status" value="1"/>
</dbReference>
<dbReference type="SUPFAM" id="SSF56112">
    <property type="entry name" value="Protein kinase-like (PK-like)"/>
    <property type="match status" value="1"/>
</dbReference>